<dbReference type="InterPro" id="IPR050843">
    <property type="entry name" value="Glycosyl_Hydrlase_38"/>
</dbReference>
<comment type="function">
    <text evidence="7">Catalyzes the first committed step in the biosynthesis of complex N-glycans. It controls conversion of high mannose to complex N-glycans; the final hydrolytic step in the N-glycan maturation pathway.</text>
</comment>
<dbReference type="InterPro" id="IPR027291">
    <property type="entry name" value="Glyco_hydro_38_N_sf"/>
</dbReference>
<keyword evidence="3 9" id="KW-0378">Hydrolase</keyword>
<evidence type="ECO:0000256" key="3">
    <source>
        <dbReference type="ARBA" id="ARBA00022801"/>
    </source>
</evidence>
<dbReference type="Gene3D" id="2.70.98.30">
    <property type="entry name" value="Golgi alpha-mannosidase II, domain 4"/>
    <property type="match status" value="1"/>
</dbReference>
<dbReference type="PANTHER" id="PTHR11607:SF3">
    <property type="entry name" value="LYSOSOMAL ALPHA-MANNOSIDASE"/>
    <property type="match status" value="1"/>
</dbReference>
<keyword evidence="2 9" id="KW-0479">Metal-binding</keyword>
<evidence type="ECO:0000256" key="9">
    <source>
        <dbReference type="RuleBase" id="RU361199"/>
    </source>
</evidence>
<dbReference type="SUPFAM" id="SSF88688">
    <property type="entry name" value="Families 57/38 glycoside transferase middle domain"/>
    <property type="match status" value="1"/>
</dbReference>
<organism evidence="11 12">
    <name type="scientific">Parastrongyloides trichosuri</name>
    <name type="common">Possum-specific nematode worm</name>
    <dbReference type="NCBI Taxonomy" id="131310"/>
    <lineage>
        <taxon>Eukaryota</taxon>
        <taxon>Metazoa</taxon>
        <taxon>Ecdysozoa</taxon>
        <taxon>Nematoda</taxon>
        <taxon>Chromadorea</taxon>
        <taxon>Rhabditida</taxon>
        <taxon>Tylenchina</taxon>
        <taxon>Panagrolaimomorpha</taxon>
        <taxon>Strongyloidoidea</taxon>
        <taxon>Strongyloididae</taxon>
        <taxon>Parastrongyloides</taxon>
    </lineage>
</organism>
<keyword evidence="6 9" id="KW-0326">Glycosidase</keyword>
<dbReference type="SUPFAM" id="SSF74650">
    <property type="entry name" value="Galactose mutarotase-like"/>
    <property type="match status" value="1"/>
</dbReference>
<dbReference type="GO" id="GO:0046872">
    <property type="term" value="F:metal ion binding"/>
    <property type="evidence" value="ECO:0007669"/>
    <property type="project" value="UniProtKB-KW"/>
</dbReference>
<keyword evidence="5" id="KW-1015">Disulfide bond</keyword>
<evidence type="ECO:0000256" key="5">
    <source>
        <dbReference type="ARBA" id="ARBA00023157"/>
    </source>
</evidence>
<dbReference type="InterPro" id="IPR028995">
    <property type="entry name" value="Glyco_hydro_57/38_cen_sf"/>
</dbReference>
<comment type="similarity">
    <text evidence="1 9">Belongs to the glycosyl hydrolase 38 family.</text>
</comment>
<dbReference type="GO" id="GO:0006491">
    <property type="term" value="P:N-glycan processing"/>
    <property type="evidence" value="ECO:0007669"/>
    <property type="project" value="TreeGrafter"/>
</dbReference>
<dbReference type="Gene3D" id="3.20.110.10">
    <property type="entry name" value="Glycoside hydrolase 38, N terminal domain"/>
    <property type="match status" value="1"/>
</dbReference>
<dbReference type="GO" id="GO:0006013">
    <property type="term" value="P:mannose metabolic process"/>
    <property type="evidence" value="ECO:0007669"/>
    <property type="project" value="InterPro"/>
</dbReference>
<dbReference type="STRING" id="131310.A0A0N4ZBQ4"/>
<dbReference type="FunFam" id="1.20.1270.50:FF:000001">
    <property type="entry name" value="Alpha-mannosidase"/>
    <property type="match status" value="1"/>
</dbReference>
<dbReference type="InterPro" id="IPR000602">
    <property type="entry name" value="Glyco_hydro_38_N"/>
</dbReference>
<dbReference type="SMART" id="SM00872">
    <property type="entry name" value="Alpha-mann_mid"/>
    <property type="match status" value="1"/>
</dbReference>
<dbReference type="Proteomes" id="UP000038045">
    <property type="component" value="Unplaced"/>
</dbReference>
<protein>
    <recommendedName>
        <fullName evidence="9">Alpha-mannosidase</fullName>
        <ecNumber evidence="9">3.2.1.-</ecNumber>
    </recommendedName>
</protein>
<evidence type="ECO:0000259" key="10">
    <source>
        <dbReference type="SMART" id="SM00872"/>
    </source>
</evidence>
<reference evidence="12" key="1">
    <citation type="submission" date="2017-02" db="UniProtKB">
        <authorList>
            <consortium name="WormBaseParasite"/>
        </authorList>
    </citation>
    <scope>IDENTIFICATION</scope>
</reference>
<keyword evidence="4 9" id="KW-0862">Zinc</keyword>
<dbReference type="Pfam" id="PF01074">
    <property type="entry name" value="Glyco_hydro_38N"/>
    <property type="match status" value="1"/>
</dbReference>
<evidence type="ECO:0000256" key="7">
    <source>
        <dbReference type="ARBA" id="ARBA00059516"/>
    </source>
</evidence>
<dbReference type="SUPFAM" id="SSF88713">
    <property type="entry name" value="Glycoside hydrolase/deacetylase"/>
    <property type="match status" value="1"/>
</dbReference>
<evidence type="ECO:0000313" key="12">
    <source>
        <dbReference type="WBParaSite" id="PTRK_0000496300.1"/>
    </source>
</evidence>
<dbReference type="InterPro" id="IPR037094">
    <property type="entry name" value="Glyco_hydro_38_cen_sf"/>
</dbReference>
<dbReference type="InterPro" id="IPR011330">
    <property type="entry name" value="Glyco_hydro/deAcase_b/a-brl"/>
</dbReference>
<dbReference type="Gene3D" id="1.20.1270.50">
    <property type="entry name" value="Glycoside hydrolase family 38, central domain"/>
    <property type="match status" value="1"/>
</dbReference>
<dbReference type="AlphaFoldDB" id="A0A0N4ZBQ4"/>
<proteinExistence type="inferred from homology"/>
<comment type="cofactor">
    <cofactor evidence="9">
        <name>Zn(2+)</name>
        <dbReference type="ChEBI" id="CHEBI:29105"/>
    </cofactor>
    <text evidence="9">Binds 1 zinc ion per subunit.</text>
</comment>
<dbReference type="Gene3D" id="2.60.40.1180">
    <property type="entry name" value="Golgi alpha-mannosidase II"/>
    <property type="match status" value="1"/>
</dbReference>
<evidence type="ECO:0000256" key="6">
    <source>
        <dbReference type="ARBA" id="ARBA00023295"/>
    </source>
</evidence>
<dbReference type="GO" id="GO:0030246">
    <property type="term" value="F:carbohydrate binding"/>
    <property type="evidence" value="ECO:0007669"/>
    <property type="project" value="InterPro"/>
</dbReference>
<dbReference type="InterPro" id="IPR015341">
    <property type="entry name" value="Glyco_hydro_38_cen"/>
</dbReference>
<evidence type="ECO:0000256" key="8">
    <source>
        <dbReference type="ARBA" id="ARBA00093232"/>
    </source>
</evidence>
<sequence length="1039" mass="120762">MIKYSIPTSDKQMFKLYDEIDFKNYSNNFFHSYYDINYEKNNEKDMRQLNVYIIPHSHCDPGWLKTFEDYYNDDVSSILSGMLKHLNDKKNTIKFVYAEMSFFELFYSTLNKEKREIVENLLNNNKLEILTGGWVMSDEANSFFVSQIVELFEGHEFVKNQLNYIPKNHWSIDPFGLSPTMAYLIKQCGFKHMAIQRVHYIVKEYLAQNRLLEFQWRQLWSGGYGSTKNDTDIFTHVFPYGSYSYKETCGPNKYICEEISDRIINGYEFYPNKSDIIKNDSLILADQFRKKSLLFKGSNIFVPFGDDFKYRLEDEWVNVNKEYTLIMNEINKNKDLKMNVQFGTLNDYFKKNDENLIEEKINISTVSGDFFTYADGDQDYWSGYYTSRPFYKRFDRVLMDALRTAEIIFGNVLSKIEKNEQNLFLQNIDYNKLVYARRALSLFQHHDGISGTSKDFVVIDFGKKMFKAIQYCYEIIEKCVQYGLDGYISDHAKVSILNKVNSFNKSSRVNAITINNNIIIFNPLSRDVKRELICTKVKSEKLFVIDGIDINDQEVHPNIKMEKKNNIIRVSSESYILCYITSIKAFDIKIFKLIDLEKSLVKVKMAKIYTSDVMIETNHLFSKYINISTVANNSTFIFSKIHGVSINTKTGYIKSIGNYPVSYDFVYYSMKQHGPKSGAYLFHPAGKPKKLNSNENTYIITQGQLYNKAIVIGPEKIKLLHKIECKISSPEYVDISNSVDISRRRNFEVAMKIKTNNEKNDMMIKNGNVFYTDLNGYQIIKRKRLKSLPIQGNFYPMPSTTFIQDNYKRLTLLSNQPLGCSSQEEGSIEVILDRTSSYDDNRGLGSGVIDNIQTVSKFRILIEDRKNKFVKIDNMFNFEGKIGTGYLSKNALMASQSLHYNLIQMEASKNIKDENNQFSFLKNELPLNIHIVYLRTSSDIVDYGNGGEPDNEYIRNKRQPVRNAALILQNIIFDGTVGVEETCGAIKYELSINNYIKDGRIKSYQDSSLTLLYNLGNQTTDKNVIIRPMELKTLKIHFN</sequence>
<dbReference type="GO" id="GO:0000139">
    <property type="term" value="C:Golgi membrane"/>
    <property type="evidence" value="ECO:0007669"/>
    <property type="project" value="TreeGrafter"/>
</dbReference>
<dbReference type="InterPro" id="IPR011682">
    <property type="entry name" value="Glyco_hydro_38_C"/>
</dbReference>
<comment type="catalytic activity">
    <reaction evidence="8">
        <text>N(4)-{beta-D-GlcNAc-(1-&gt;2)-alpha-D-Man-(1-&gt;3)-[alpha-D-Man-(1-&gt;3)-[alpha-D-Man-(1-&gt;6)]-alpha-D-Man-(1-&gt;6)]-beta-D-Man-(1-&gt;4)-beta-D-GlcNAc-(1-&gt;4)-beta-D-GlcNAc}-L-asparaginyl-[protein] + 2 H2O = 2 alpha-D-mannopyranose + an N(4)-{beta-D-GlcNAc-(1-&gt;2)-alpha-D-Man-(1-&gt;3)-[alpha-D-Man-(1-&gt;6)]-beta-D-Man-(1-&gt;4)-beta-D-GlcNAc-(1-&gt;4)-beta-D-GlcNAc}-L-asparaginyl-[protein]</text>
        <dbReference type="Rhea" id="RHEA:56052"/>
        <dbReference type="Rhea" id="RHEA-COMP:14368"/>
        <dbReference type="Rhea" id="RHEA-COMP:14369"/>
        <dbReference type="ChEBI" id="CHEBI:15377"/>
        <dbReference type="ChEBI" id="CHEBI:28729"/>
        <dbReference type="ChEBI" id="CHEBI:60615"/>
        <dbReference type="ChEBI" id="CHEBI:60625"/>
        <dbReference type="EC" id="3.2.1.114"/>
    </reaction>
</comment>
<dbReference type="GO" id="GO:0004572">
    <property type="term" value="F:mannosyl-oligosaccharide 1,3-1,6-alpha-mannosidase activity"/>
    <property type="evidence" value="ECO:0007669"/>
    <property type="project" value="UniProtKB-EC"/>
</dbReference>
<dbReference type="Pfam" id="PF09261">
    <property type="entry name" value="Alpha-mann_mid"/>
    <property type="match status" value="1"/>
</dbReference>
<evidence type="ECO:0000256" key="1">
    <source>
        <dbReference type="ARBA" id="ARBA00009792"/>
    </source>
</evidence>
<feature type="domain" description="Glycoside hydrolase family 38 central" evidence="10">
    <location>
        <begin position="379"/>
        <end position="465"/>
    </location>
</feature>
<dbReference type="InterPro" id="IPR011013">
    <property type="entry name" value="Gal_mutarotase_sf_dom"/>
</dbReference>
<dbReference type="Pfam" id="PF07748">
    <property type="entry name" value="Glyco_hydro_38C"/>
    <property type="match status" value="1"/>
</dbReference>
<name>A0A0N4ZBQ4_PARTI</name>
<dbReference type="EC" id="3.2.1.-" evidence="9"/>
<dbReference type="WBParaSite" id="PTRK_0000496300.1">
    <property type="protein sequence ID" value="PTRK_0000496300.1"/>
    <property type="gene ID" value="PTRK_0000496300"/>
</dbReference>
<evidence type="ECO:0000256" key="2">
    <source>
        <dbReference type="ARBA" id="ARBA00022723"/>
    </source>
</evidence>
<dbReference type="PANTHER" id="PTHR11607">
    <property type="entry name" value="ALPHA-MANNOSIDASE"/>
    <property type="match status" value="1"/>
</dbReference>
<evidence type="ECO:0000313" key="11">
    <source>
        <dbReference type="Proteomes" id="UP000038045"/>
    </source>
</evidence>
<accession>A0A0N4ZBQ4</accession>
<evidence type="ECO:0000256" key="4">
    <source>
        <dbReference type="ARBA" id="ARBA00022833"/>
    </source>
</evidence>
<keyword evidence="11" id="KW-1185">Reference proteome</keyword>
<dbReference type="InterPro" id="IPR013780">
    <property type="entry name" value="Glyco_hydro_b"/>
</dbReference>